<dbReference type="Pfam" id="PF00902">
    <property type="entry name" value="TatC"/>
    <property type="match status" value="1"/>
</dbReference>
<dbReference type="PANTHER" id="PTHR30371:SF0">
    <property type="entry name" value="SEC-INDEPENDENT PROTEIN TRANSLOCASE PROTEIN TATC, CHLOROPLASTIC-RELATED"/>
    <property type="match status" value="1"/>
</dbReference>
<keyword evidence="5" id="KW-0813">Transport</keyword>
<organism evidence="6 7">
    <name type="scientific">Nitrospirillum amazonense</name>
    <dbReference type="NCBI Taxonomy" id="28077"/>
    <lineage>
        <taxon>Bacteria</taxon>
        <taxon>Pseudomonadati</taxon>
        <taxon>Pseudomonadota</taxon>
        <taxon>Alphaproteobacteria</taxon>
        <taxon>Rhodospirillales</taxon>
        <taxon>Azospirillaceae</taxon>
        <taxon>Nitrospirillum</taxon>
    </lineage>
</organism>
<evidence type="ECO:0000256" key="2">
    <source>
        <dbReference type="ARBA" id="ARBA00022692"/>
    </source>
</evidence>
<dbReference type="AlphaFoldDB" id="A0A560IKP4"/>
<keyword evidence="5" id="KW-1003">Cell membrane</keyword>
<keyword evidence="5" id="KW-0811">Translocation</keyword>
<comment type="caution">
    <text evidence="6">The sequence shown here is derived from an EMBL/GenBank/DDBJ whole genome shotgun (WGS) entry which is preliminary data.</text>
</comment>
<dbReference type="GO" id="GO:0009977">
    <property type="term" value="F:proton motive force dependent protein transmembrane transporter activity"/>
    <property type="evidence" value="ECO:0007669"/>
    <property type="project" value="TreeGrafter"/>
</dbReference>
<evidence type="ECO:0000256" key="3">
    <source>
        <dbReference type="ARBA" id="ARBA00022989"/>
    </source>
</evidence>
<evidence type="ECO:0000256" key="5">
    <source>
        <dbReference type="HAMAP-Rule" id="MF_00902"/>
    </source>
</evidence>
<keyword evidence="4 5" id="KW-0472">Membrane</keyword>
<feature type="transmembrane region" description="Helical" evidence="5">
    <location>
        <begin position="234"/>
        <end position="252"/>
    </location>
</feature>
<feature type="transmembrane region" description="Helical" evidence="5">
    <location>
        <begin position="211"/>
        <end position="228"/>
    </location>
</feature>
<proteinExistence type="inferred from homology"/>
<evidence type="ECO:0000313" key="6">
    <source>
        <dbReference type="EMBL" id="TWB59613.1"/>
    </source>
</evidence>
<comment type="function">
    <text evidence="5">Part of the twin-arginine translocation (Tat) system that transports large folded proteins containing a characteristic twin-arginine motif in their signal peptide across membranes. Together with TatB, TatC is part of a receptor directly interacting with Tat signal peptides.</text>
</comment>
<dbReference type="NCBIfam" id="TIGR00945">
    <property type="entry name" value="tatC"/>
    <property type="match status" value="1"/>
</dbReference>
<feature type="transmembrane region" description="Helical" evidence="5">
    <location>
        <begin position="84"/>
        <end position="105"/>
    </location>
</feature>
<dbReference type="PANTHER" id="PTHR30371">
    <property type="entry name" value="SEC-INDEPENDENT PROTEIN TRANSLOCASE PROTEIN TATC"/>
    <property type="match status" value="1"/>
</dbReference>
<feature type="transmembrane region" description="Helical" evidence="5">
    <location>
        <begin position="173"/>
        <end position="199"/>
    </location>
</feature>
<dbReference type="PROSITE" id="PS01218">
    <property type="entry name" value="TATC"/>
    <property type="match status" value="1"/>
</dbReference>
<protein>
    <recommendedName>
        <fullName evidence="5">Sec-independent protein translocase protein TatC</fullName>
    </recommendedName>
</protein>
<keyword evidence="5" id="KW-0653">Protein transport</keyword>
<feature type="transmembrane region" description="Helical" evidence="5">
    <location>
        <begin position="117"/>
        <end position="139"/>
    </location>
</feature>
<comment type="subcellular location">
    <subcellularLocation>
        <location evidence="5">Cell membrane</location>
        <topology evidence="5">Multi-pass membrane protein</topology>
    </subcellularLocation>
    <subcellularLocation>
        <location evidence="1">Membrane</location>
        <topology evidence="1">Multi-pass membrane protein</topology>
    </subcellularLocation>
</comment>
<gene>
    <name evidence="5" type="primary">tatC</name>
    <name evidence="6" type="ORF">FBZ92_10746</name>
</gene>
<dbReference type="InterPro" id="IPR002033">
    <property type="entry name" value="TatC"/>
</dbReference>
<dbReference type="GO" id="GO:0033281">
    <property type="term" value="C:TAT protein transport complex"/>
    <property type="evidence" value="ECO:0007669"/>
    <property type="project" value="UniProtKB-UniRule"/>
</dbReference>
<keyword evidence="3 5" id="KW-1133">Transmembrane helix</keyword>
<comment type="subunit">
    <text evidence="5">The Tat system comprises two distinct complexes: a TatABC complex, containing multiple copies of TatA, TatB and TatC subunits, and a separate TatA complex, containing only TatA subunits. Substrates initially bind to the TatABC complex, which probably triggers association of the separate TatA complex to form the active translocon.</text>
</comment>
<name>A0A560IKP4_9PROT</name>
<dbReference type="OrthoDB" id="9777044at2"/>
<evidence type="ECO:0000256" key="1">
    <source>
        <dbReference type="ARBA" id="ARBA00004141"/>
    </source>
</evidence>
<reference evidence="6 7" key="1">
    <citation type="submission" date="2019-06" db="EMBL/GenBank/DDBJ databases">
        <title>Genomic Encyclopedia of Type Strains, Phase IV (KMG-V): Genome sequencing to study the core and pangenomes of soil and plant-associated prokaryotes.</title>
        <authorList>
            <person name="Whitman W."/>
        </authorList>
    </citation>
    <scope>NUCLEOTIDE SEQUENCE [LARGE SCALE GENOMIC DNA]</scope>
    <source>
        <strain evidence="6 7">BR 11140</strain>
    </source>
</reference>
<dbReference type="HAMAP" id="MF_00902">
    <property type="entry name" value="TatC"/>
    <property type="match status" value="1"/>
</dbReference>
<dbReference type="GO" id="GO:0065002">
    <property type="term" value="P:intracellular protein transmembrane transport"/>
    <property type="evidence" value="ECO:0007669"/>
    <property type="project" value="TreeGrafter"/>
</dbReference>
<comment type="similarity">
    <text evidence="5">Belongs to the TatC family.</text>
</comment>
<dbReference type="GO" id="GO:0043953">
    <property type="term" value="P:protein transport by the Tat complex"/>
    <property type="evidence" value="ECO:0007669"/>
    <property type="project" value="UniProtKB-UniRule"/>
</dbReference>
<evidence type="ECO:0000313" key="7">
    <source>
        <dbReference type="Proteomes" id="UP000318050"/>
    </source>
</evidence>
<dbReference type="InterPro" id="IPR019820">
    <property type="entry name" value="Sec-indep_translocase_CS"/>
</dbReference>
<keyword evidence="2 5" id="KW-0812">Transmembrane</keyword>
<accession>A0A560IKP4</accession>
<sequence length="278" mass="30917">MADPTQDEIDASRMPLLDHLIELRNRLIISLSALLVAFLVCYQFAGRIYGWLLLPMVTALGERAAERKLIFTAPTEAFFTYVKVSLWAAALIAFPIIAQQIWKFVAPGLYRHERKAFLPFLLATPILFLMGTGMVYFFVMPTALKFFLSFEQTGGAGMLPIVAETRVEQYLSFAMSLIFAFGIAFQMPVLLSLLVRVGILTADQLASKRRYAIVLIFVLAAILTPPDPISQTTLAAPMIVLYEVSVFAARRIERSRARELAKAEAEEKAANDEGTSAN</sequence>
<dbReference type="PRINTS" id="PR01840">
    <property type="entry name" value="TATCFAMILY"/>
</dbReference>
<dbReference type="EMBL" id="VITT01000007">
    <property type="protein sequence ID" value="TWB59613.1"/>
    <property type="molecule type" value="Genomic_DNA"/>
</dbReference>
<feature type="transmembrane region" description="Helical" evidence="5">
    <location>
        <begin position="27"/>
        <end position="45"/>
    </location>
</feature>
<evidence type="ECO:0000256" key="4">
    <source>
        <dbReference type="ARBA" id="ARBA00023136"/>
    </source>
</evidence>
<dbReference type="Proteomes" id="UP000318050">
    <property type="component" value="Unassembled WGS sequence"/>
</dbReference>